<dbReference type="AlphaFoldDB" id="A0AAW0Z7Y5"/>
<evidence type="ECO:0000313" key="1">
    <source>
        <dbReference type="EMBL" id="KAK9293393.1"/>
    </source>
</evidence>
<evidence type="ECO:0000313" key="2">
    <source>
        <dbReference type="Proteomes" id="UP001432146"/>
    </source>
</evidence>
<gene>
    <name evidence="1" type="ORF">QLX08_011651</name>
</gene>
<reference evidence="1 2" key="1">
    <citation type="submission" date="2024-05" db="EMBL/GenBank/DDBJ databases">
        <title>The nuclear and mitochondrial genome assemblies of Tetragonisca angustula (Apidae: Meliponini), a tiny yet remarkable pollinator in the Neotropics.</title>
        <authorList>
            <person name="Ferrari R."/>
            <person name="Ricardo P.C."/>
            <person name="Dias F.C."/>
            <person name="Araujo N.S."/>
            <person name="Soares D.O."/>
            <person name="Zhou Q.-S."/>
            <person name="Zhu C.-D."/>
            <person name="Coutinho L."/>
            <person name="Airas M.C."/>
            <person name="Batista T.M."/>
        </authorList>
    </citation>
    <scope>NUCLEOTIDE SEQUENCE [LARGE SCALE GENOMIC DNA]</scope>
    <source>
        <strain evidence="1">ASF017062</strain>
        <tissue evidence="1">Abdomen</tissue>
    </source>
</reference>
<dbReference type="EMBL" id="JAWNGG020000496">
    <property type="protein sequence ID" value="KAK9293393.1"/>
    <property type="molecule type" value="Genomic_DNA"/>
</dbReference>
<comment type="caution">
    <text evidence="1">The sequence shown here is derived from an EMBL/GenBank/DDBJ whole genome shotgun (WGS) entry which is preliminary data.</text>
</comment>
<dbReference type="Proteomes" id="UP001432146">
    <property type="component" value="Unassembled WGS sequence"/>
</dbReference>
<name>A0AAW0Z7Y5_9HYME</name>
<organism evidence="1 2">
    <name type="scientific">Tetragonisca angustula</name>
    <dbReference type="NCBI Taxonomy" id="166442"/>
    <lineage>
        <taxon>Eukaryota</taxon>
        <taxon>Metazoa</taxon>
        <taxon>Ecdysozoa</taxon>
        <taxon>Arthropoda</taxon>
        <taxon>Hexapoda</taxon>
        <taxon>Insecta</taxon>
        <taxon>Pterygota</taxon>
        <taxon>Neoptera</taxon>
        <taxon>Endopterygota</taxon>
        <taxon>Hymenoptera</taxon>
        <taxon>Apocrita</taxon>
        <taxon>Aculeata</taxon>
        <taxon>Apoidea</taxon>
        <taxon>Anthophila</taxon>
        <taxon>Apidae</taxon>
        <taxon>Tetragonisca</taxon>
    </lineage>
</organism>
<protein>
    <submittedName>
        <fullName evidence="1">Uncharacterized protein</fullName>
    </submittedName>
</protein>
<proteinExistence type="predicted"/>
<keyword evidence="2" id="KW-1185">Reference proteome</keyword>
<accession>A0AAW0Z7Y5</accession>
<sequence>MQSLRYYVATNSQSELTDLLGFEAMELVEYIIENRSSVVTLNFTVEKKSNATRYFEEEDNLWEGIEKRWRGRRKTGKKNFSEFIY</sequence>